<proteinExistence type="predicted"/>
<reference evidence="3" key="1">
    <citation type="journal article" date="2018" name="J. Proteomics">
        <title>Exploring the molecular complexity of Triatoma dimidiata sialome.</title>
        <authorList>
            <person name="Santiago P.B."/>
            <person name="de Araujo C.N."/>
            <person name="Charneau S."/>
            <person name="Bastos I.M.D."/>
            <person name="Assumpcao T.C.F."/>
            <person name="Queiroz R.M.L."/>
            <person name="Praca Y.R."/>
            <person name="Cordeiro T.M."/>
            <person name="Garcia C.H.S."/>
            <person name="da Silva I.G."/>
            <person name="Raiol T."/>
            <person name="Motta F.N."/>
            <person name="de Araujo Oliveira J.V."/>
            <person name="de Sousa M.V."/>
            <person name="Ribeiro J.M.C."/>
            <person name="de Santana J.M."/>
        </authorList>
    </citation>
    <scope>NUCLEOTIDE SEQUENCE</scope>
    <source>
        <strain evidence="3">Santander</strain>
        <tissue evidence="3">Salivary glands</tissue>
    </source>
</reference>
<feature type="region of interest" description="Disordered" evidence="1">
    <location>
        <begin position="122"/>
        <end position="143"/>
    </location>
</feature>
<feature type="transmembrane region" description="Helical" evidence="2">
    <location>
        <begin position="177"/>
        <end position="199"/>
    </location>
</feature>
<keyword evidence="2" id="KW-1133">Transmembrane helix</keyword>
<organism evidence="3">
    <name type="scientific">Triatoma dimidiata</name>
    <name type="common">Kissing bug</name>
    <name type="synonym">Meccus dimidiatus</name>
    <dbReference type="NCBI Taxonomy" id="72491"/>
    <lineage>
        <taxon>Eukaryota</taxon>
        <taxon>Metazoa</taxon>
        <taxon>Ecdysozoa</taxon>
        <taxon>Arthropoda</taxon>
        <taxon>Hexapoda</taxon>
        <taxon>Insecta</taxon>
        <taxon>Pterygota</taxon>
        <taxon>Neoptera</taxon>
        <taxon>Paraneoptera</taxon>
        <taxon>Hemiptera</taxon>
        <taxon>Heteroptera</taxon>
        <taxon>Panheteroptera</taxon>
        <taxon>Cimicomorpha</taxon>
        <taxon>Reduviidae</taxon>
        <taxon>Triatominae</taxon>
        <taxon>Triatoma</taxon>
    </lineage>
</organism>
<keyword evidence="2" id="KW-0472">Membrane</keyword>
<evidence type="ECO:0000256" key="2">
    <source>
        <dbReference type="SAM" id="Phobius"/>
    </source>
</evidence>
<sequence length="224" mass="24401">SLDTPKHFQFDNSSFKLNNLNNDTSSSLHSSLISKSTTIVPIEGGGGSQLVLESKPVTEENVNRGTESRKISARKGVVFNESDNMSSSLAPTQSSPLINSSKTLNITSSTVGISAASSTIKTNSNSAVTTNSTTTTTTTQKPTLPLKKKPLFTMISGDHASMESESFIESPTTGKDYVLPIVLIILALPVLLFIIKLIYKRGTEFTERQQYHRMYLIDGMYNTR</sequence>
<evidence type="ECO:0000313" key="3">
    <source>
        <dbReference type="EMBL" id="JAP04159.1"/>
    </source>
</evidence>
<protein>
    <submittedName>
        <fullName evidence="3">Uncharacterized protein</fullName>
    </submittedName>
</protein>
<dbReference type="AlphaFoldDB" id="A0A0V0G9V6"/>
<keyword evidence="2" id="KW-0812">Transmembrane</keyword>
<dbReference type="EMBL" id="GECL01001965">
    <property type="protein sequence ID" value="JAP04159.1"/>
    <property type="molecule type" value="Transcribed_RNA"/>
</dbReference>
<accession>A0A0V0G9V6</accession>
<evidence type="ECO:0000256" key="1">
    <source>
        <dbReference type="SAM" id="MobiDB-lite"/>
    </source>
</evidence>
<feature type="non-terminal residue" evidence="3">
    <location>
        <position position="1"/>
    </location>
</feature>
<name>A0A0V0G9V6_TRIDM</name>